<dbReference type="EMBL" id="CALNXJ010000048">
    <property type="protein sequence ID" value="CAH3151021.1"/>
    <property type="molecule type" value="Genomic_DNA"/>
</dbReference>
<evidence type="ECO:0000256" key="5">
    <source>
        <dbReference type="ARBA" id="ARBA00022552"/>
    </source>
</evidence>
<dbReference type="Proteomes" id="UP001159428">
    <property type="component" value="Unassembled WGS sequence"/>
</dbReference>
<keyword evidence="9" id="KW-0812">Transmembrane</keyword>
<feature type="transmembrane region" description="Helical" evidence="9">
    <location>
        <begin position="93"/>
        <end position="110"/>
    </location>
</feature>
<keyword evidence="6" id="KW-0175">Coiled coil</keyword>
<dbReference type="GO" id="GO:0005730">
    <property type="term" value="C:nucleolus"/>
    <property type="evidence" value="ECO:0007669"/>
    <property type="project" value="UniProtKB-SubCell"/>
</dbReference>
<evidence type="ECO:0000256" key="9">
    <source>
        <dbReference type="SAM" id="Phobius"/>
    </source>
</evidence>
<feature type="transmembrane region" description="Helical" evidence="9">
    <location>
        <begin position="53"/>
        <end position="73"/>
    </location>
</feature>
<dbReference type="InterPro" id="IPR050786">
    <property type="entry name" value="EFG1_rRNA-proc"/>
</dbReference>
<gene>
    <name evidence="10" type="ORF">PMEA_00025059</name>
</gene>
<feature type="compositionally biased region" description="Basic residues" evidence="8">
    <location>
        <begin position="324"/>
        <end position="337"/>
    </location>
</feature>
<dbReference type="PANTHER" id="PTHR33911:SF1">
    <property type="entry name" value="RRNA-PROCESSING PROTEIN EFG1"/>
    <property type="match status" value="1"/>
</dbReference>
<keyword evidence="9" id="KW-1133">Transmembrane helix</keyword>
<keyword evidence="7" id="KW-0539">Nucleus</keyword>
<evidence type="ECO:0000313" key="11">
    <source>
        <dbReference type="Proteomes" id="UP001159428"/>
    </source>
</evidence>
<dbReference type="GO" id="GO:0000462">
    <property type="term" value="P:maturation of SSU-rRNA from tricistronic rRNA transcript (SSU-rRNA, 5.8S rRNA, LSU-rRNA)"/>
    <property type="evidence" value="ECO:0007669"/>
    <property type="project" value="TreeGrafter"/>
</dbReference>
<accession>A0AAU9XK63</accession>
<comment type="subcellular location">
    <subcellularLocation>
        <location evidence="1">Nucleus</location>
        <location evidence="1">Nucleolus</location>
    </subcellularLocation>
</comment>
<dbReference type="PANTHER" id="PTHR33911">
    <property type="entry name" value="RRNA-PROCESSING PROTEIN EFG1"/>
    <property type="match status" value="1"/>
</dbReference>
<reference evidence="10 11" key="1">
    <citation type="submission" date="2022-05" db="EMBL/GenBank/DDBJ databases">
        <authorList>
            <consortium name="Genoscope - CEA"/>
            <person name="William W."/>
        </authorList>
    </citation>
    <scope>NUCLEOTIDE SEQUENCE [LARGE SCALE GENOMIC DNA]</scope>
</reference>
<evidence type="ECO:0000256" key="3">
    <source>
        <dbReference type="ARBA" id="ARBA00018689"/>
    </source>
</evidence>
<dbReference type="AlphaFoldDB" id="A0AAU9XK63"/>
<evidence type="ECO:0000256" key="2">
    <source>
        <dbReference type="ARBA" id="ARBA00006916"/>
    </source>
</evidence>
<keyword evidence="5" id="KW-0698">rRNA processing</keyword>
<feature type="region of interest" description="Disordered" evidence="8">
    <location>
        <begin position="259"/>
        <end position="343"/>
    </location>
</feature>
<evidence type="ECO:0000313" key="10">
    <source>
        <dbReference type="EMBL" id="CAH3151021.1"/>
    </source>
</evidence>
<protein>
    <recommendedName>
        <fullName evidence="3">rRNA-processing protein EFG1</fullName>
    </recommendedName>
    <alternativeName>
        <fullName evidence="4">rRNA-processing protein efg1</fullName>
    </alternativeName>
</protein>
<evidence type="ECO:0000256" key="1">
    <source>
        <dbReference type="ARBA" id="ARBA00004604"/>
    </source>
</evidence>
<proteinExistence type="inferred from homology"/>
<evidence type="ECO:0000256" key="4">
    <source>
        <dbReference type="ARBA" id="ARBA00019827"/>
    </source>
</evidence>
<keyword evidence="9" id="KW-0472">Membrane</keyword>
<dbReference type="GO" id="GO:0030688">
    <property type="term" value="C:preribosome, small subunit precursor"/>
    <property type="evidence" value="ECO:0007669"/>
    <property type="project" value="TreeGrafter"/>
</dbReference>
<evidence type="ECO:0000256" key="7">
    <source>
        <dbReference type="ARBA" id="ARBA00023242"/>
    </source>
</evidence>
<evidence type="ECO:0000256" key="8">
    <source>
        <dbReference type="SAM" id="MobiDB-lite"/>
    </source>
</evidence>
<evidence type="ECO:0000256" key="6">
    <source>
        <dbReference type="ARBA" id="ARBA00023054"/>
    </source>
</evidence>
<feature type="region of interest" description="Disordered" evidence="8">
    <location>
        <begin position="1"/>
        <end position="25"/>
    </location>
</feature>
<comment type="similarity">
    <text evidence="2">Belongs to the EFG1 family.</text>
</comment>
<dbReference type="Pfam" id="PF10153">
    <property type="entry name" value="Efg1"/>
    <property type="match status" value="1"/>
</dbReference>
<comment type="caution">
    <text evidence="10">The sequence shown here is derived from an EMBL/GenBank/DDBJ whole genome shotgun (WGS) entry which is preliminary data.</text>
</comment>
<name>A0AAU9XK63_9CNID</name>
<dbReference type="InterPro" id="IPR019310">
    <property type="entry name" value="Efg1"/>
</dbReference>
<sequence>MGPRYRNQGSNRLTKAAQGDGKKIKHNKSLKNKVRDVQRLLKKVRQLEYSNKYILAVICSVFINLFVSCLRGNKTSKSTATTQGVQTPFAYNYIGHLYLSVLPFFTYAHVKWFYGQSECSDLPATVRVVQERMLDVLKETIKDKAKEDKQRRIEKRSKKVKFFEKKKIFRRFKSCMKELSDAEDIETRNSALKELEEIKQQWNYVQHFPGNTKYISLFPLTSHTNAEIVAKQEKIQETIAKKVEAGELGDASSTIWKMGKASQRAKKEKPNVVLSDEEFGRAATKRGSEDESGDQELPLKVDHEEDDFFMDSSPSPVKKEVKKEKKKKSSKKLKRSQFKIEKK</sequence>
<organism evidence="10 11">
    <name type="scientific">Pocillopora meandrina</name>
    <dbReference type="NCBI Taxonomy" id="46732"/>
    <lineage>
        <taxon>Eukaryota</taxon>
        <taxon>Metazoa</taxon>
        <taxon>Cnidaria</taxon>
        <taxon>Anthozoa</taxon>
        <taxon>Hexacorallia</taxon>
        <taxon>Scleractinia</taxon>
        <taxon>Astrocoeniina</taxon>
        <taxon>Pocilloporidae</taxon>
        <taxon>Pocillopora</taxon>
    </lineage>
</organism>
<keyword evidence="11" id="KW-1185">Reference proteome</keyword>